<keyword evidence="5 18" id="KW-0808">Transferase</keyword>
<evidence type="ECO:0000256" key="14">
    <source>
        <dbReference type="ARBA" id="ARBA00023316"/>
    </source>
</evidence>
<keyword evidence="14 18" id="KW-0961">Cell wall biogenesis/degradation</keyword>
<keyword evidence="8 18" id="KW-0677">Repeat</keyword>
<evidence type="ECO:0000256" key="18">
    <source>
        <dbReference type="HAMAP-Rule" id="MF_01631"/>
    </source>
</evidence>
<dbReference type="InterPro" id="IPR029044">
    <property type="entry name" value="Nucleotide-diphossugar_trans"/>
</dbReference>
<dbReference type="STRING" id="679897.HMU02420"/>
<feature type="binding site" evidence="18">
    <location>
        <position position="331"/>
    </location>
    <ligand>
        <name>UDP-N-acetyl-alpha-D-glucosamine</name>
        <dbReference type="ChEBI" id="CHEBI:57705"/>
    </ligand>
</feature>
<dbReference type="Gene3D" id="3.90.550.10">
    <property type="entry name" value="Spore Coat Polysaccharide Biosynthesis Protein SpsA, Chain A"/>
    <property type="match status" value="1"/>
</dbReference>
<name>D3UG83_HELM1</name>
<dbReference type="GO" id="GO:0006048">
    <property type="term" value="P:UDP-N-acetylglucosamine biosynthetic process"/>
    <property type="evidence" value="ECO:0007669"/>
    <property type="project" value="UniProtKB-UniPathway"/>
</dbReference>
<dbReference type="InterPro" id="IPR011004">
    <property type="entry name" value="Trimer_LpxA-like_sf"/>
</dbReference>
<keyword evidence="10 18" id="KW-0133">Cell shape</keyword>
<comment type="cofactor">
    <cofactor evidence="18">
        <name>Mg(2+)</name>
        <dbReference type="ChEBI" id="CHEBI:18420"/>
    </cofactor>
    <text evidence="18">Binds 1 Mg(2+) ion per subunit.</text>
</comment>
<dbReference type="NCBIfam" id="NF010939">
    <property type="entry name" value="PRK14359.1"/>
    <property type="match status" value="1"/>
</dbReference>
<dbReference type="GO" id="GO:0000287">
    <property type="term" value="F:magnesium ion binding"/>
    <property type="evidence" value="ECO:0007669"/>
    <property type="project" value="UniProtKB-UniRule"/>
</dbReference>
<dbReference type="EC" id="2.3.1.157" evidence="18"/>
<evidence type="ECO:0000256" key="13">
    <source>
        <dbReference type="ARBA" id="ARBA00023315"/>
    </source>
</evidence>
<dbReference type="Gene3D" id="2.160.10.10">
    <property type="entry name" value="Hexapeptide repeat proteins"/>
    <property type="match status" value="1"/>
</dbReference>
<evidence type="ECO:0000256" key="2">
    <source>
        <dbReference type="ARBA" id="ARBA00007707"/>
    </source>
</evidence>
<dbReference type="InterPro" id="IPR001451">
    <property type="entry name" value="Hexapep"/>
</dbReference>
<dbReference type="UniPathway" id="UPA00113">
    <property type="reaction ID" value="UER00532"/>
</dbReference>
<feature type="binding site" evidence="18">
    <location>
        <position position="359"/>
    </location>
    <ligand>
        <name>acetyl-CoA</name>
        <dbReference type="ChEBI" id="CHEBI:57288"/>
    </ligand>
</feature>
<reference evidence="20 21" key="1">
    <citation type="journal article" date="2010" name="BMC Genomics">
        <title>Comparative genomics and proteomics of Helicobacter mustelae, an ulcerogenic and carcinogenic gastric pathogen.</title>
        <authorList>
            <person name="O'Toole P.W."/>
            <person name="Snelling W.J."/>
            <person name="Canchaya C."/>
            <person name="Forde B.M."/>
            <person name="Hardie K.R."/>
            <person name="Josenhans C."/>
            <person name="Graham R.L.J."/>
            <person name="McMullan G."/>
            <person name="Parkhill J."/>
            <person name="Belda E."/>
            <person name="Bentley S.D."/>
        </authorList>
    </citation>
    <scope>NUCLEOTIDE SEQUENCE [LARGE SCALE GENOMIC DNA]</scope>
    <source>
        <strain evidence="21">ATCC 43772 / LMG 18044 / NCTC 12198 / 12198</strain>
    </source>
</reference>
<evidence type="ECO:0000256" key="6">
    <source>
        <dbReference type="ARBA" id="ARBA00022695"/>
    </source>
</evidence>
<comment type="catalytic activity">
    <reaction evidence="16 18">
        <text>N-acetyl-alpha-D-glucosamine 1-phosphate + UTP + H(+) = UDP-N-acetyl-alpha-D-glucosamine + diphosphate</text>
        <dbReference type="Rhea" id="RHEA:13509"/>
        <dbReference type="ChEBI" id="CHEBI:15378"/>
        <dbReference type="ChEBI" id="CHEBI:33019"/>
        <dbReference type="ChEBI" id="CHEBI:46398"/>
        <dbReference type="ChEBI" id="CHEBI:57705"/>
        <dbReference type="ChEBI" id="CHEBI:57776"/>
        <dbReference type="EC" id="2.7.7.23"/>
    </reaction>
</comment>
<evidence type="ECO:0000313" key="21">
    <source>
        <dbReference type="Proteomes" id="UP000001522"/>
    </source>
</evidence>
<keyword evidence="7 18" id="KW-0479">Metal-binding</keyword>
<evidence type="ECO:0000256" key="1">
    <source>
        <dbReference type="ARBA" id="ARBA00004496"/>
    </source>
</evidence>
<dbReference type="InterPro" id="IPR005882">
    <property type="entry name" value="Bifunctional_GlmU"/>
</dbReference>
<keyword evidence="13 18" id="KW-0012">Acyltransferase</keyword>
<feature type="binding site" evidence="18">
    <location>
        <position position="74"/>
    </location>
    <ligand>
        <name>UDP-N-acetyl-alpha-D-glucosamine</name>
        <dbReference type="ChEBI" id="CHEBI:57705"/>
    </ligand>
</feature>
<dbReference type="HOGENOM" id="CLU_029499_15_2_7"/>
<dbReference type="GO" id="GO:0009252">
    <property type="term" value="P:peptidoglycan biosynthetic process"/>
    <property type="evidence" value="ECO:0007669"/>
    <property type="project" value="UniProtKB-UniRule"/>
</dbReference>
<dbReference type="PANTHER" id="PTHR43584:SF3">
    <property type="entry name" value="BIFUNCTIONAL PROTEIN GLMU"/>
    <property type="match status" value="1"/>
</dbReference>
<evidence type="ECO:0000256" key="7">
    <source>
        <dbReference type="ARBA" id="ARBA00022723"/>
    </source>
</evidence>
<comment type="catalytic activity">
    <reaction evidence="15 18">
        <text>alpha-D-glucosamine 1-phosphate + acetyl-CoA = N-acetyl-alpha-D-glucosamine 1-phosphate + CoA + H(+)</text>
        <dbReference type="Rhea" id="RHEA:13725"/>
        <dbReference type="ChEBI" id="CHEBI:15378"/>
        <dbReference type="ChEBI" id="CHEBI:57287"/>
        <dbReference type="ChEBI" id="CHEBI:57288"/>
        <dbReference type="ChEBI" id="CHEBI:57776"/>
        <dbReference type="ChEBI" id="CHEBI:58516"/>
        <dbReference type="EC" id="2.3.1.157"/>
    </reaction>
</comment>
<dbReference type="GO" id="GO:0005737">
    <property type="term" value="C:cytoplasm"/>
    <property type="evidence" value="ECO:0007669"/>
    <property type="project" value="UniProtKB-SubCell"/>
</dbReference>
<keyword evidence="4 18" id="KW-0963">Cytoplasm</keyword>
<feature type="binding site" evidence="18">
    <location>
        <begin position="81"/>
        <end position="82"/>
    </location>
    <ligand>
        <name>UDP-N-acetyl-alpha-D-glucosamine</name>
        <dbReference type="ChEBI" id="CHEBI:57705"/>
    </ligand>
</feature>
<evidence type="ECO:0000256" key="12">
    <source>
        <dbReference type="ARBA" id="ARBA00023268"/>
    </source>
</evidence>
<dbReference type="GO" id="GO:0009245">
    <property type="term" value="P:lipid A biosynthetic process"/>
    <property type="evidence" value="ECO:0007669"/>
    <property type="project" value="UniProtKB-UniRule"/>
</dbReference>
<feature type="binding site" evidence="18">
    <location>
        <begin position="365"/>
        <end position="366"/>
    </location>
    <ligand>
        <name>acetyl-CoA</name>
        <dbReference type="ChEBI" id="CHEBI:57288"/>
    </ligand>
</feature>
<evidence type="ECO:0000256" key="15">
    <source>
        <dbReference type="ARBA" id="ARBA00048247"/>
    </source>
</evidence>
<evidence type="ECO:0000256" key="5">
    <source>
        <dbReference type="ARBA" id="ARBA00022679"/>
    </source>
</evidence>
<feature type="binding site" evidence="18">
    <location>
        <position position="314"/>
    </location>
    <ligand>
        <name>UDP-N-acetyl-alpha-D-glucosamine</name>
        <dbReference type="ChEBI" id="CHEBI:57705"/>
    </ligand>
</feature>
<comment type="subunit">
    <text evidence="18">Homotrimer.</text>
</comment>
<evidence type="ECO:0000256" key="11">
    <source>
        <dbReference type="ARBA" id="ARBA00022984"/>
    </source>
</evidence>
<feature type="binding site" evidence="18">
    <location>
        <position position="384"/>
    </location>
    <ligand>
        <name>acetyl-CoA</name>
        <dbReference type="ChEBI" id="CHEBI:57288"/>
    </ligand>
</feature>
<evidence type="ECO:0000256" key="16">
    <source>
        <dbReference type="ARBA" id="ARBA00048493"/>
    </source>
</evidence>
<dbReference type="InterPro" id="IPR025877">
    <property type="entry name" value="MobA-like_NTP_Trfase"/>
</dbReference>
<comment type="pathway">
    <text evidence="18">Nucleotide-sugar biosynthesis; UDP-N-acetyl-alpha-D-glucosamine biosynthesis; N-acetyl-alpha-D-glucosamine 1-phosphate from alpha-D-glucosamine 6-phosphate (route II): step 2/2.</text>
</comment>
<protein>
    <recommendedName>
        <fullName evidence="18">Bifunctional protein GlmU</fullName>
    </recommendedName>
    <domain>
        <recommendedName>
            <fullName evidence="18">UDP-N-acetylglucosamine pyrophosphorylase</fullName>
            <ecNumber evidence="18">2.7.7.23</ecNumber>
        </recommendedName>
        <alternativeName>
            <fullName evidence="18">N-acetylglucosamine-1-phosphate uridyltransferase</fullName>
        </alternativeName>
    </domain>
    <domain>
        <recommendedName>
            <fullName evidence="18">Glucosamine-1-phosphate N-acetyltransferase</fullName>
            <ecNumber evidence="18">2.3.1.157</ecNumber>
        </recommendedName>
    </domain>
</protein>
<comment type="pathway">
    <text evidence="18">Nucleotide-sugar biosynthesis; UDP-N-acetyl-alpha-D-glucosamine biosynthesis; UDP-N-acetyl-alpha-D-glucosamine from N-acetyl-alpha-D-glucosamine 1-phosphate: step 1/1.</text>
</comment>
<dbReference type="HAMAP" id="MF_01631">
    <property type="entry name" value="GlmU"/>
    <property type="match status" value="1"/>
</dbReference>
<comment type="similarity">
    <text evidence="3 18">In the N-terminal section; belongs to the N-acetylglucosamine-1-phosphate uridyltransferase family.</text>
</comment>
<dbReference type="InterPro" id="IPR050065">
    <property type="entry name" value="GlmU-like"/>
</dbReference>
<feature type="binding site" evidence="18">
    <location>
        <position position="22"/>
    </location>
    <ligand>
        <name>UDP-N-acetyl-alpha-D-glucosamine</name>
        <dbReference type="ChEBI" id="CHEBI:57705"/>
    </ligand>
</feature>
<feature type="binding site" evidence="18">
    <location>
        <position position="108"/>
    </location>
    <ligand>
        <name>Mg(2+)</name>
        <dbReference type="ChEBI" id="CHEBI:18420"/>
    </ligand>
</feature>
<dbReference type="GO" id="GO:0003977">
    <property type="term" value="F:UDP-N-acetylglucosamine diphosphorylase activity"/>
    <property type="evidence" value="ECO:0007669"/>
    <property type="project" value="UniProtKB-UniRule"/>
</dbReference>
<dbReference type="GO" id="GO:0008360">
    <property type="term" value="P:regulation of cell shape"/>
    <property type="evidence" value="ECO:0007669"/>
    <property type="project" value="UniProtKB-KW"/>
</dbReference>
<evidence type="ECO:0000256" key="9">
    <source>
        <dbReference type="ARBA" id="ARBA00022842"/>
    </source>
</evidence>
<comment type="subcellular location">
    <subcellularLocation>
        <location evidence="1 18">Cytoplasm</location>
    </subcellularLocation>
</comment>
<dbReference type="Pfam" id="PF12804">
    <property type="entry name" value="NTP_transf_3"/>
    <property type="match status" value="1"/>
</dbReference>
<comment type="pathway">
    <text evidence="18">Bacterial outer membrane biogenesis; LPS lipid A biosynthesis.</text>
</comment>
<sequence length="437" mass="48057">MKTSIIIMAAGKGTRMHSVLPKVLHKICGKPMISYIIQEALAYSDDVHVILGHEAQSIHAFLREHFPSVKEHLQDLIHCAGTGGALMQGVSKKAIAVCYDRVLILNGDMPLIHGGMIEKILGQREDVVIGAMELENPSGYGRIVLKDDCVQSIIEEKDCSQEERKIKTVNAGIYAVNRLLLEEFIPRLNQQNAQKEYYLTDIVQMAVEQGVRIGVAMGDAESLMGVNNKIEQSRAEEILLDRLRKKAMLNGVIMHLPHTIYLEEDVEFVGECEIYESVRLCGKTKIINSVIFSHSVIESSVIESSDVGPLAHIRPKSQIKNTHIGNFVEVKASSLDGVKAGHLSYLGDCEIHEGSNVGAGVITCNYDGLKKHPTKIGKNVFIGSDCQLIAPLVVESEVLIGAGTTVSKNCTKGDLVLSRTAQKNIPNGYYKFFKKQN</sequence>
<feature type="binding site" evidence="18">
    <location>
        <position position="227"/>
    </location>
    <ligand>
        <name>Mg(2+)</name>
        <dbReference type="ChEBI" id="CHEBI:18420"/>
    </ligand>
</feature>
<keyword evidence="21" id="KW-1185">Reference proteome</keyword>
<dbReference type="CDD" id="cd02540">
    <property type="entry name" value="GT2_GlmU_N_bac"/>
    <property type="match status" value="1"/>
</dbReference>
<dbReference type="EMBL" id="FN555004">
    <property type="protein sequence ID" value="CBG39504.1"/>
    <property type="molecule type" value="Genomic_DNA"/>
</dbReference>
<evidence type="ECO:0000256" key="8">
    <source>
        <dbReference type="ARBA" id="ARBA00022737"/>
    </source>
</evidence>
<keyword evidence="6 18" id="KW-0548">Nucleotidyltransferase</keyword>
<comment type="caution">
    <text evidence="18">Lacks conserved residue(s) required for the propagation of feature annotation.</text>
</comment>
<dbReference type="GO" id="GO:0000902">
    <property type="term" value="P:cell morphogenesis"/>
    <property type="evidence" value="ECO:0007669"/>
    <property type="project" value="UniProtKB-UniRule"/>
</dbReference>
<evidence type="ECO:0000256" key="17">
    <source>
        <dbReference type="ARBA" id="ARBA00049628"/>
    </source>
</evidence>
<dbReference type="PANTHER" id="PTHR43584">
    <property type="entry name" value="NUCLEOTIDYL TRANSFERASE"/>
    <property type="match status" value="1"/>
</dbReference>
<dbReference type="Pfam" id="PF00132">
    <property type="entry name" value="Hexapep"/>
    <property type="match status" value="1"/>
</dbReference>
<feature type="region of interest" description="Linker" evidence="18">
    <location>
        <begin position="230"/>
        <end position="250"/>
    </location>
</feature>
<evidence type="ECO:0000313" key="20">
    <source>
        <dbReference type="EMBL" id="CBG39504.1"/>
    </source>
</evidence>
<organism evidence="20 21">
    <name type="scientific">Helicobacter mustelae (strain ATCC 43772 / CCUG 25715 / CIP 103759 / LMG 18044 / NCTC 12198 / R85-136P)</name>
    <name type="common">Campylobacter mustelae</name>
    <dbReference type="NCBI Taxonomy" id="679897"/>
    <lineage>
        <taxon>Bacteria</taxon>
        <taxon>Pseudomonadati</taxon>
        <taxon>Campylobacterota</taxon>
        <taxon>Epsilonproteobacteria</taxon>
        <taxon>Campylobacterales</taxon>
        <taxon>Helicobacteraceae</taxon>
        <taxon>Helicobacter</taxon>
    </lineage>
</organism>
<feature type="active site" description="Proton acceptor" evidence="18">
    <location>
        <position position="342"/>
    </location>
</feature>
<feature type="binding site" evidence="18">
    <location>
        <position position="402"/>
    </location>
    <ligand>
        <name>acetyl-CoA</name>
        <dbReference type="ChEBI" id="CHEBI:57288"/>
    </ligand>
</feature>
<dbReference type="SUPFAM" id="SSF53448">
    <property type="entry name" value="Nucleotide-diphospho-sugar transferases"/>
    <property type="match status" value="1"/>
</dbReference>
<keyword evidence="12 18" id="KW-0511">Multifunctional enzyme</keyword>
<dbReference type="GO" id="GO:0071555">
    <property type="term" value="P:cell wall organization"/>
    <property type="evidence" value="ECO:0007669"/>
    <property type="project" value="UniProtKB-KW"/>
</dbReference>
<dbReference type="eggNOG" id="COG1207">
    <property type="taxonomic scope" value="Bacteria"/>
</dbReference>
<feature type="domain" description="MobA-like NTP transferase" evidence="19">
    <location>
        <begin position="6"/>
        <end position="127"/>
    </location>
</feature>
<dbReference type="KEGG" id="hms:HMU02420"/>
<dbReference type="GO" id="GO:0019134">
    <property type="term" value="F:glucosamine-1-phosphate N-acetyltransferase activity"/>
    <property type="evidence" value="ECO:0007669"/>
    <property type="project" value="UniProtKB-UniRule"/>
</dbReference>
<dbReference type="NCBIfam" id="TIGR01173">
    <property type="entry name" value="glmU"/>
    <property type="match status" value="1"/>
</dbReference>
<feature type="binding site" evidence="18">
    <location>
        <position position="345"/>
    </location>
    <ligand>
        <name>UDP-N-acetyl-alpha-D-glucosamine</name>
        <dbReference type="ChEBI" id="CHEBI:57705"/>
    </ligand>
</feature>
<dbReference type="RefSeq" id="WP_013022599.1">
    <property type="nucleotide sequence ID" value="NC_013949.1"/>
</dbReference>
<evidence type="ECO:0000256" key="10">
    <source>
        <dbReference type="ARBA" id="ARBA00022960"/>
    </source>
</evidence>
<keyword evidence="11 18" id="KW-0573">Peptidoglycan synthesis</keyword>
<feature type="binding site" evidence="18">
    <location>
        <position position="170"/>
    </location>
    <ligand>
        <name>UDP-N-acetyl-alpha-D-glucosamine</name>
        <dbReference type="ChEBI" id="CHEBI:57705"/>
    </ligand>
</feature>
<keyword evidence="9 18" id="KW-0460">Magnesium</keyword>
<comment type="function">
    <text evidence="17 18">Catalyzes the last two sequential reactions in the de novo biosynthetic pathway for UDP-N-acetylglucosamine (UDP-GlcNAc). The C-terminal domain catalyzes the transfer of acetyl group from acetyl coenzyme A to glucosamine-1-phosphate (GlcN-1-P) to produce N-acetylglucosamine-1-phosphate (GlcNAc-1-P), which is converted into UDP-GlcNAc by the transfer of uridine 5-monophosphate (from uridine 5-triphosphate), a reaction catalyzed by the N-terminal domain.</text>
</comment>
<feature type="binding site" evidence="18">
    <location>
        <position position="227"/>
    </location>
    <ligand>
        <name>UDP-N-acetyl-alpha-D-glucosamine</name>
        <dbReference type="ChEBI" id="CHEBI:57705"/>
    </ligand>
</feature>
<evidence type="ECO:0000259" key="19">
    <source>
        <dbReference type="Pfam" id="PF12804"/>
    </source>
</evidence>
<gene>
    <name evidence="18 20" type="primary">glmU</name>
    <name evidence="20" type="ordered locus">HMU02420</name>
</gene>
<feature type="binding site" evidence="18">
    <location>
        <position position="155"/>
    </location>
    <ligand>
        <name>UDP-N-acetyl-alpha-D-glucosamine</name>
        <dbReference type="ChEBI" id="CHEBI:57705"/>
    </ligand>
</feature>
<dbReference type="EC" id="2.7.7.23" evidence="18"/>
<feature type="binding site" evidence="18">
    <location>
        <position position="141"/>
    </location>
    <ligand>
        <name>UDP-N-acetyl-alpha-D-glucosamine</name>
        <dbReference type="ChEBI" id="CHEBI:57705"/>
    </ligand>
</feature>
<dbReference type="Proteomes" id="UP000001522">
    <property type="component" value="Chromosome"/>
</dbReference>
<dbReference type="UniPathway" id="UPA00973"/>
<feature type="binding site" evidence="18">
    <location>
        <position position="419"/>
    </location>
    <ligand>
        <name>acetyl-CoA</name>
        <dbReference type="ChEBI" id="CHEBI:57288"/>
    </ligand>
</feature>
<evidence type="ECO:0000256" key="4">
    <source>
        <dbReference type="ARBA" id="ARBA00022490"/>
    </source>
</evidence>
<proteinExistence type="inferred from homology"/>
<accession>D3UG83</accession>
<evidence type="ECO:0000256" key="3">
    <source>
        <dbReference type="ARBA" id="ARBA00007947"/>
    </source>
</evidence>
<feature type="region of interest" description="N-acetyltransferase" evidence="18">
    <location>
        <begin position="251"/>
        <end position="437"/>
    </location>
</feature>
<dbReference type="AlphaFoldDB" id="D3UG83"/>
<dbReference type="SUPFAM" id="SSF51161">
    <property type="entry name" value="Trimeric LpxA-like enzymes"/>
    <property type="match status" value="1"/>
</dbReference>
<dbReference type="GO" id="GO:0016020">
    <property type="term" value="C:membrane"/>
    <property type="evidence" value="ECO:0007669"/>
    <property type="project" value="GOC"/>
</dbReference>
<comment type="similarity">
    <text evidence="2 18">In the C-terminal section; belongs to the transferase hexapeptide repeat family.</text>
</comment>
<feature type="binding site" evidence="18">
    <location>
        <position position="356"/>
    </location>
    <ligand>
        <name>UDP-N-acetyl-alpha-D-glucosamine</name>
        <dbReference type="ChEBI" id="CHEBI:57705"/>
    </ligand>
</feature>
<feature type="region of interest" description="Pyrophosphorylase" evidence="18">
    <location>
        <begin position="1"/>
        <end position="229"/>
    </location>
</feature>